<accession>C6BPQ5</accession>
<organism evidence="1">
    <name type="scientific">Ralstonia pickettii (strain 12D)</name>
    <dbReference type="NCBI Taxonomy" id="428406"/>
    <lineage>
        <taxon>Bacteria</taxon>
        <taxon>Pseudomonadati</taxon>
        <taxon>Pseudomonadota</taxon>
        <taxon>Betaproteobacteria</taxon>
        <taxon>Burkholderiales</taxon>
        <taxon>Burkholderiaceae</taxon>
        <taxon>Ralstonia</taxon>
    </lineage>
</organism>
<sequence length="58" mass="6230">MSENALLRAVSAFPNLASFGKSPSTPIKLKEKAVSLTLKIVLPYCGSAEEILARRSQP</sequence>
<evidence type="ECO:0000313" key="1">
    <source>
        <dbReference type="EMBL" id="ACS66179.1"/>
    </source>
</evidence>
<geneLocation type="plasmid" evidence="1">
    <name>pRp12D01</name>
</geneLocation>
<dbReference type="EMBL" id="CP001646">
    <property type="protein sequence ID" value="ACS66179.1"/>
    <property type="molecule type" value="Genomic_DNA"/>
</dbReference>
<proteinExistence type="predicted"/>
<dbReference type="AlphaFoldDB" id="C6BPQ5"/>
<keyword evidence="1" id="KW-0614">Plasmid</keyword>
<dbReference type="HOGENOM" id="CLU_2976095_0_0_4"/>
<dbReference type="KEGG" id="rpf:Rpic12D_4945"/>
<reference evidence="1" key="1">
    <citation type="submission" date="2009-06" db="EMBL/GenBank/DDBJ databases">
        <title>Complete sequence plasmid 1 of Ralstonia pickettii 12D.</title>
        <authorList>
            <consortium name="US DOE Joint Genome Institute"/>
            <person name="Lucas S."/>
            <person name="Copeland A."/>
            <person name="Lapidus A."/>
            <person name="Glavina del Rio T."/>
            <person name="Dalin E."/>
            <person name="Tice H."/>
            <person name="Bruce D."/>
            <person name="Goodwin L."/>
            <person name="Pitluck S."/>
            <person name="Sims D."/>
            <person name="Meincke L."/>
            <person name="Brettin T."/>
            <person name="Detter J.C."/>
            <person name="Han C."/>
            <person name="Larimer F."/>
            <person name="Land M."/>
            <person name="Hauser L."/>
            <person name="Kyrpides N."/>
            <person name="Ovchinnikova G."/>
            <person name="Marsh T."/>
            <person name="Richardson P."/>
        </authorList>
    </citation>
    <scope>NUCLEOTIDE SEQUENCE [LARGE SCALE GENOMIC DNA]</scope>
    <source>
        <plasmid evidence="1">12D</plasmid>
        <plasmid evidence="1">pRp12D01</plasmid>
    </source>
</reference>
<gene>
    <name evidence="1" type="ordered locus">Rpic12D_4945</name>
</gene>
<name>C6BPQ5_RALP1</name>
<protein>
    <submittedName>
        <fullName evidence="1">Uncharacterized protein</fullName>
    </submittedName>
</protein>